<keyword evidence="4" id="KW-1185">Reference proteome</keyword>
<organism evidence="3 4">
    <name type="scientific">Tanacetum coccineum</name>
    <dbReference type="NCBI Taxonomy" id="301880"/>
    <lineage>
        <taxon>Eukaryota</taxon>
        <taxon>Viridiplantae</taxon>
        <taxon>Streptophyta</taxon>
        <taxon>Embryophyta</taxon>
        <taxon>Tracheophyta</taxon>
        <taxon>Spermatophyta</taxon>
        <taxon>Magnoliopsida</taxon>
        <taxon>eudicotyledons</taxon>
        <taxon>Gunneridae</taxon>
        <taxon>Pentapetalae</taxon>
        <taxon>asterids</taxon>
        <taxon>campanulids</taxon>
        <taxon>Asterales</taxon>
        <taxon>Asteraceae</taxon>
        <taxon>Asteroideae</taxon>
        <taxon>Anthemideae</taxon>
        <taxon>Anthemidinae</taxon>
        <taxon>Tanacetum</taxon>
    </lineage>
</organism>
<keyword evidence="2" id="KW-0812">Transmembrane</keyword>
<protein>
    <submittedName>
        <fullName evidence="3">Uncharacterized protein</fullName>
    </submittedName>
</protein>
<proteinExistence type="predicted"/>
<dbReference type="Proteomes" id="UP001151760">
    <property type="component" value="Unassembled WGS sequence"/>
</dbReference>
<keyword evidence="2" id="KW-1133">Transmembrane helix</keyword>
<evidence type="ECO:0000313" key="4">
    <source>
        <dbReference type="Proteomes" id="UP001151760"/>
    </source>
</evidence>
<sequence length="195" mass="21265">MEIRMFMRRMEKIDIEVVVYGVTSGFLLTIANWSVLLNGAWFLESKREWGGRGVKEKNKDVAAKDGVSPSVTDETVVKEKESSLDDTSIPTAEMDMLSSLDDITVLGSFPPLSTPVTTTAGNAPGKSSYANVTSKLSGKKLNIRTLFTPRGNGIDVVVPVESIRAISDRFANTSYGFFLGKRVAYPVVANYVTNT</sequence>
<gene>
    <name evidence="3" type="ORF">Tco_0706864</name>
</gene>
<evidence type="ECO:0000256" key="1">
    <source>
        <dbReference type="SAM" id="MobiDB-lite"/>
    </source>
</evidence>
<accession>A0ABQ4Y8M3</accession>
<evidence type="ECO:0000313" key="3">
    <source>
        <dbReference type="EMBL" id="GJS74023.1"/>
    </source>
</evidence>
<reference evidence="3" key="1">
    <citation type="journal article" date="2022" name="Int. J. Mol. Sci.">
        <title>Draft Genome of Tanacetum Coccineum: Genomic Comparison of Closely Related Tanacetum-Family Plants.</title>
        <authorList>
            <person name="Yamashiro T."/>
            <person name="Shiraishi A."/>
            <person name="Nakayama K."/>
            <person name="Satake H."/>
        </authorList>
    </citation>
    <scope>NUCLEOTIDE SEQUENCE</scope>
</reference>
<feature type="region of interest" description="Disordered" evidence="1">
    <location>
        <begin position="54"/>
        <end position="73"/>
    </location>
</feature>
<keyword evidence="2" id="KW-0472">Membrane</keyword>
<reference evidence="3" key="2">
    <citation type="submission" date="2022-01" db="EMBL/GenBank/DDBJ databases">
        <authorList>
            <person name="Yamashiro T."/>
            <person name="Shiraishi A."/>
            <person name="Satake H."/>
            <person name="Nakayama K."/>
        </authorList>
    </citation>
    <scope>NUCLEOTIDE SEQUENCE</scope>
</reference>
<feature type="compositionally biased region" description="Basic and acidic residues" evidence="1">
    <location>
        <begin position="54"/>
        <end position="63"/>
    </location>
</feature>
<evidence type="ECO:0000256" key="2">
    <source>
        <dbReference type="SAM" id="Phobius"/>
    </source>
</evidence>
<feature type="transmembrane region" description="Helical" evidence="2">
    <location>
        <begin position="20"/>
        <end position="43"/>
    </location>
</feature>
<name>A0ABQ4Y8M3_9ASTR</name>
<dbReference type="EMBL" id="BQNB010010200">
    <property type="protein sequence ID" value="GJS74023.1"/>
    <property type="molecule type" value="Genomic_DNA"/>
</dbReference>
<comment type="caution">
    <text evidence="3">The sequence shown here is derived from an EMBL/GenBank/DDBJ whole genome shotgun (WGS) entry which is preliminary data.</text>
</comment>